<dbReference type="AlphaFoldDB" id="A0A1C1D187"/>
<organism evidence="1 2">
    <name type="scientific">Cladophialophora carrionii</name>
    <dbReference type="NCBI Taxonomy" id="86049"/>
    <lineage>
        <taxon>Eukaryota</taxon>
        <taxon>Fungi</taxon>
        <taxon>Dikarya</taxon>
        <taxon>Ascomycota</taxon>
        <taxon>Pezizomycotina</taxon>
        <taxon>Eurotiomycetes</taxon>
        <taxon>Chaetothyriomycetidae</taxon>
        <taxon>Chaetothyriales</taxon>
        <taxon>Herpotrichiellaceae</taxon>
        <taxon>Cladophialophora</taxon>
    </lineage>
</organism>
<dbReference type="VEuPathDB" id="FungiDB:CLCR_01004"/>
<dbReference type="EMBL" id="LGRB01000004">
    <property type="protein sequence ID" value="OCT54420.1"/>
    <property type="molecule type" value="Genomic_DNA"/>
</dbReference>
<sequence>MILSKPWSRDHKLWCHVDALIPQFLKPIHEEIVIEYQYGILRPFHQGPAQRSPGKVTHACEDVFSDNMRIRNFTISTANELANAKGEPLSSLHISQALTANG</sequence>
<accession>A0A1C1D187</accession>
<reference evidence="2" key="1">
    <citation type="submission" date="2015-07" db="EMBL/GenBank/DDBJ databases">
        <authorList>
            <person name="Teixeira M.M."/>
            <person name="Souza R.C."/>
            <person name="Almeida L.G."/>
            <person name="Vicente V.A."/>
            <person name="de Hoog S."/>
            <person name="Bocca A.L."/>
            <person name="de Almeida S.R."/>
            <person name="Vasconcelos A.T."/>
            <person name="Felipe M.S."/>
        </authorList>
    </citation>
    <scope>NUCLEOTIDE SEQUENCE [LARGE SCALE GENOMIC DNA]</scope>
    <source>
        <strain evidence="2">KSF</strain>
    </source>
</reference>
<proteinExistence type="predicted"/>
<dbReference type="Proteomes" id="UP000094526">
    <property type="component" value="Unassembled WGS sequence"/>
</dbReference>
<protein>
    <submittedName>
        <fullName evidence="1">Uncharacterized protein</fullName>
    </submittedName>
</protein>
<evidence type="ECO:0000313" key="1">
    <source>
        <dbReference type="EMBL" id="OCT54420.1"/>
    </source>
</evidence>
<comment type="caution">
    <text evidence="1">The sequence shown here is derived from an EMBL/GenBank/DDBJ whole genome shotgun (WGS) entry which is preliminary data.</text>
</comment>
<evidence type="ECO:0000313" key="2">
    <source>
        <dbReference type="Proteomes" id="UP000094526"/>
    </source>
</evidence>
<name>A0A1C1D187_9EURO</name>
<gene>
    <name evidence="1" type="ORF">CLCR_01004</name>
</gene>
<keyword evidence="2" id="KW-1185">Reference proteome</keyword>